<dbReference type="VEuPathDB" id="FungiDB:PITG_16835"/>
<dbReference type="KEGG" id="pif:PITG_16835"/>
<protein>
    <submittedName>
        <fullName evidence="1">Uncharacterized protein</fullName>
    </submittedName>
</protein>
<evidence type="ECO:0000313" key="1">
    <source>
        <dbReference type="EMBL" id="EEY65214.1"/>
    </source>
</evidence>
<accession>D0NU81</accession>
<dbReference type="RefSeq" id="XP_002897278.1">
    <property type="nucleotide sequence ID" value="XM_002897232.1"/>
</dbReference>
<organism evidence="1 2">
    <name type="scientific">Phytophthora infestans (strain T30-4)</name>
    <name type="common">Potato late blight agent</name>
    <dbReference type="NCBI Taxonomy" id="403677"/>
    <lineage>
        <taxon>Eukaryota</taxon>
        <taxon>Sar</taxon>
        <taxon>Stramenopiles</taxon>
        <taxon>Oomycota</taxon>
        <taxon>Peronosporomycetes</taxon>
        <taxon>Peronosporales</taxon>
        <taxon>Peronosporaceae</taxon>
        <taxon>Phytophthora</taxon>
    </lineage>
</organism>
<dbReference type="InParanoid" id="D0NU81"/>
<dbReference type="HOGENOM" id="CLU_1186999_0_0_1"/>
<dbReference type="Proteomes" id="UP000006643">
    <property type="component" value="Unassembled WGS sequence"/>
</dbReference>
<dbReference type="OrthoDB" id="127411at2759"/>
<proteinExistence type="predicted"/>
<name>D0NU81_PHYIT</name>
<evidence type="ECO:0000313" key="2">
    <source>
        <dbReference type="Proteomes" id="UP000006643"/>
    </source>
</evidence>
<dbReference type="eggNOG" id="ENOG502STWE">
    <property type="taxonomic scope" value="Eukaryota"/>
</dbReference>
<dbReference type="GeneID" id="9469402"/>
<dbReference type="EMBL" id="DS028163">
    <property type="protein sequence ID" value="EEY65214.1"/>
    <property type="molecule type" value="Genomic_DNA"/>
</dbReference>
<reference evidence="2" key="1">
    <citation type="journal article" date="2009" name="Nature">
        <title>Genome sequence and analysis of the Irish potato famine pathogen Phytophthora infestans.</title>
        <authorList>
            <consortium name="The Broad Institute Genome Sequencing Platform"/>
            <person name="Haas B.J."/>
            <person name="Kamoun S."/>
            <person name="Zody M.C."/>
            <person name="Jiang R.H."/>
            <person name="Handsaker R.E."/>
            <person name="Cano L.M."/>
            <person name="Grabherr M."/>
            <person name="Kodira C.D."/>
            <person name="Raffaele S."/>
            <person name="Torto-Alalibo T."/>
            <person name="Bozkurt T.O."/>
            <person name="Ah-Fong A.M."/>
            <person name="Alvarado L."/>
            <person name="Anderson V.L."/>
            <person name="Armstrong M.R."/>
            <person name="Avrova A."/>
            <person name="Baxter L."/>
            <person name="Beynon J."/>
            <person name="Boevink P.C."/>
            <person name="Bollmann S.R."/>
            <person name="Bos J.I."/>
            <person name="Bulone V."/>
            <person name="Cai G."/>
            <person name="Cakir C."/>
            <person name="Carrington J.C."/>
            <person name="Chawner M."/>
            <person name="Conti L."/>
            <person name="Costanzo S."/>
            <person name="Ewan R."/>
            <person name="Fahlgren N."/>
            <person name="Fischbach M.A."/>
            <person name="Fugelstad J."/>
            <person name="Gilroy E.M."/>
            <person name="Gnerre S."/>
            <person name="Green P.J."/>
            <person name="Grenville-Briggs L.J."/>
            <person name="Griffith J."/>
            <person name="Grunwald N.J."/>
            <person name="Horn K."/>
            <person name="Horner N.R."/>
            <person name="Hu C.H."/>
            <person name="Huitema E."/>
            <person name="Jeong D.H."/>
            <person name="Jones A.M."/>
            <person name="Jones J.D."/>
            <person name="Jones R.W."/>
            <person name="Karlsson E.K."/>
            <person name="Kunjeti S.G."/>
            <person name="Lamour K."/>
            <person name="Liu Z."/>
            <person name="Ma L."/>
            <person name="Maclean D."/>
            <person name="Chibucos M.C."/>
            <person name="McDonald H."/>
            <person name="McWalters J."/>
            <person name="Meijer H.J."/>
            <person name="Morgan W."/>
            <person name="Morris P.F."/>
            <person name="Munro C.A."/>
            <person name="O'Neill K."/>
            <person name="Ospina-Giraldo M."/>
            <person name="Pinzon A."/>
            <person name="Pritchard L."/>
            <person name="Ramsahoye B."/>
            <person name="Ren Q."/>
            <person name="Restrepo S."/>
            <person name="Roy S."/>
            <person name="Sadanandom A."/>
            <person name="Savidor A."/>
            <person name="Schornack S."/>
            <person name="Schwartz D.C."/>
            <person name="Schumann U.D."/>
            <person name="Schwessinger B."/>
            <person name="Seyer L."/>
            <person name="Sharpe T."/>
            <person name="Silvar C."/>
            <person name="Song J."/>
            <person name="Studholme D.J."/>
            <person name="Sykes S."/>
            <person name="Thines M."/>
            <person name="van de Vondervoort P.J."/>
            <person name="Phuntumart V."/>
            <person name="Wawra S."/>
            <person name="Weide R."/>
            <person name="Win J."/>
            <person name="Young C."/>
            <person name="Zhou S."/>
            <person name="Fry W."/>
            <person name="Meyers B.C."/>
            <person name="van West P."/>
            <person name="Ristaino J."/>
            <person name="Govers F."/>
            <person name="Birch P.R."/>
            <person name="Whisson S.C."/>
            <person name="Judelson H.S."/>
            <person name="Nusbaum C."/>
        </authorList>
    </citation>
    <scope>NUCLEOTIDE SEQUENCE [LARGE SCALE GENOMIC DNA]</scope>
    <source>
        <strain evidence="2">T30-4</strain>
    </source>
</reference>
<gene>
    <name evidence="1" type="ORF">PITG_16835</name>
</gene>
<sequence>MKQAEEQVSFAQSTAIKLRGKQLGRDVVNNVHKDQTDICKYYKCGMVGYLAEAYPSKKKEWDEGVGADVVLTIDDPTIQTKDWILDSGSSRHLDGRGATAGLAVRGEPGGEHHIAPVVRRERVQKESTAPWLINGGPVVLDVKKTCNVLLVLGPSGVRKAGDVLLSVLAENEAEVGQDVQTGTLIHSHRLLCDLDYDTIINMAKDPASGIALTDELRANCLACAQGKQTHNKQS</sequence>
<dbReference type="AlphaFoldDB" id="D0NU81"/>
<keyword evidence="2" id="KW-1185">Reference proteome</keyword>